<evidence type="ECO:0000313" key="1">
    <source>
        <dbReference type="EMBL" id="BBI34139.1"/>
    </source>
</evidence>
<dbReference type="EMBL" id="AP019400">
    <property type="protein sequence ID" value="BBI34139.1"/>
    <property type="molecule type" value="Genomic_DNA"/>
</dbReference>
<proteinExistence type="predicted"/>
<evidence type="ECO:0000313" key="2">
    <source>
        <dbReference type="Proteomes" id="UP000289856"/>
    </source>
</evidence>
<reference evidence="1 2" key="1">
    <citation type="submission" date="2019-01" db="EMBL/GenBank/DDBJ databases">
        <title>Complete genome sequence of Cohnella hallensis HS21 isolated from Korean fir (Abies koreana) rhizospheric soil.</title>
        <authorList>
            <person name="Jiang L."/>
            <person name="Kang S.W."/>
            <person name="Kim S."/>
            <person name="Jung J."/>
            <person name="Kim C.Y."/>
            <person name="Kim D.H."/>
            <person name="Kim S.W."/>
            <person name="Lee J."/>
        </authorList>
    </citation>
    <scope>NUCLEOTIDE SEQUENCE [LARGE SCALE GENOMIC DNA]</scope>
    <source>
        <strain evidence="1 2">HS21</strain>
    </source>
</reference>
<dbReference type="Proteomes" id="UP000289856">
    <property type="component" value="Chromosome"/>
</dbReference>
<dbReference type="KEGG" id="cohn:KCTCHS21_35380"/>
<name>A0A3T1D7V8_9BACL</name>
<dbReference type="AlphaFoldDB" id="A0A3T1D7V8"/>
<accession>A0A3T1D7V8</accession>
<protein>
    <submittedName>
        <fullName evidence="1">Uncharacterized protein</fullName>
    </submittedName>
</protein>
<keyword evidence="2" id="KW-1185">Reference proteome</keyword>
<gene>
    <name evidence="1" type="ORF">KCTCHS21_35380</name>
</gene>
<sequence>MSELTNRIVFITDKLTTYLFLRTPVALLRKIYEERRYFIGFKMCGIR</sequence>
<organism evidence="1 2">
    <name type="scientific">Cohnella abietis</name>
    <dbReference type="NCBI Taxonomy" id="2507935"/>
    <lineage>
        <taxon>Bacteria</taxon>
        <taxon>Bacillati</taxon>
        <taxon>Bacillota</taxon>
        <taxon>Bacilli</taxon>
        <taxon>Bacillales</taxon>
        <taxon>Paenibacillaceae</taxon>
        <taxon>Cohnella</taxon>
    </lineage>
</organism>